<dbReference type="PRINTS" id="PR01345">
    <property type="entry name" value="CERVTRCPTASE"/>
</dbReference>
<organism evidence="1 2">
    <name type="scientific">Limosa lapponica baueri</name>
    <dbReference type="NCBI Taxonomy" id="1758121"/>
    <lineage>
        <taxon>Eukaryota</taxon>
        <taxon>Metazoa</taxon>
        <taxon>Chordata</taxon>
        <taxon>Craniata</taxon>
        <taxon>Vertebrata</taxon>
        <taxon>Euteleostomi</taxon>
        <taxon>Archelosauria</taxon>
        <taxon>Archosauria</taxon>
        <taxon>Dinosauria</taxon>
        <taxon>Saurischia</taxon>
        <taxon>Theropoda</taxon>
        <taxon>Coelurosauria</taxon>
        <taxon>Aves</taxon>
        <taxon>Neognathae</taxon>
        <taxon>Neoaves</taxon>
        <taxon>Charadriiformes</taxon>
        <taxon>Scolopacidae</taxon>
        <taxon>Limosa</taxon>
    </lineage>
</organism>
<evidence type="ECO:0000313" key="2">
    <source>
        <dbReference type="Proteomes" id="UP000233556"/>
    </source>
</evidence>
<dbReference type="Proteomes" id="UP000233556">
    <property type="component" value="Unassembled WGS sequence"/>
</dbReference>
<dbReference type="EMBL" id="KZ509855">
    <property type="protein sequence ID" value="PKU33658.1"/>
    <property type="molecule type" value="Genomic_DNA"/>
</dbReference>
<dbReference type="AlphaFoldDB" id="A0A2I0TIM0"/>
<protein>
    <recommendedName>
        <fullName evidence="3">Rna-directed dna polymerase from mobile element jockey-like</fullName>
    </recommendedName>
</protein>
<evidence type="ECO:0000313" key="1">
    <source>
        <dbReference type="EMBL" id="PKU33658.1"/>
    </source>
</evidence>
<reference evidence="2" key="1">
    <citation type="submission" date="2017-11" db="EMBL/GenBank/DDBJ databases">
        <authorList>
            <person name="Lima N.C."/>
            <person name="Parody-Merino A.M."/>
            <person name="Battley P.F."/>
            <person name="Fidler A.E."/>
            <person name="Prosdocimi F."/>
        </authorList>
    </citation>
    <scope>NUCLEOTIDE SEQUENCE [LARGE SCALE GENOMIC DNA]</scope>
</reference>
<evidence type="ECO:0008006" key="3">
    <source>
        <dbReference type="Google" id="ProtNLM"/>
    </source>
</evidence>
<gene>
    <name evidence="1" type="ORF">llap_16039</name>
</gene>
<proteinExistence type="predicted"/>
<dbReference type="PANTHER" id="PTHR33332">
    <property type="entry name" value="REVERSE TRANSCRIPTASE DOMAIN-CONTAINING PROTEIN"/>
    <property type="match status" value="1"/>
</dbReference>
<keyword evidence="2" id="KW-1185">Reference proteome</keyword>
<reference evidence="2" key="2">
    <citation type="submission" date="2017-12" db="EMBL/GenBank/DDBJ databases">
        <title>Genome sequence of the Bar-tailed Godwit (Limosa lapponica baueri).</title>
        <authorList>
            <person name="Lima N.C.B."/>
            <person name="Parody-Merino A.M."/>
            <person name="Battley P.F."/>
            <person name="Fidler A.E."/>
            <person name="Prosdocimi F."/>
        </authorList>
    </citation>
    <scope>NUCLEOTIDE SEQUENCE [LARGE SCALE GENOMIC DNA]</scope>
</reference>
<name>A0A2I0TIM0_LIMLA</name>
<accession>A0A2I0TIM0</accession>
<sequence>MGPDEIHPWVLRELVDEVAKPLSIIFDKSWQSGEVPADWKRGRDAIQRDLDRLERWACANLMKFNQAKCRVLHLGHGNPRHKYRLGGEWLESSPEEKDLGVLVDEKLNMTQQCTLAAQKANRILGCIKRSVASRSGEVILPLYSALMRPQPGVLCRVLGSQHKELLEQVQRRATKMIRGLEHLSYEDRLRELGLFSLEKRRLWGDLIAAFQYLKGAYRKDGEGVFYQGM</sequence>
<dbReference type="OrthoDB" id="416454at2759"/>